<name>A0ABU9DME7_9BACL</name>
<dbReference type="Proteomes" id="UP001469365">
    <property type="component" value="Unassembled WGS sequence"/>
</dbReference>
<sequence length="82" mass="9390">MNRENRLSVLREHETDCYTICMTILRCEDLAAYAARQALLQLWQHDTFMELDPAARPGVLTRVSVHAALEIRKTHGTADLTH</sequence>
<proteinExistence type="predicted"/>
<dbReference type="EMBL" id="JBBPCC010000012">
    <property type="protein sequence ID" value="MEK8129929.1"/>
    <property type="molecule type" value="Genomic_DNA"/>
</dbReference>
<accession>A0ABU9DME7</accession>
<protein>
    <submittedName>
        <fullName evidence="1">Uncharacterized protein</fullName>
    </submittedName>
</protein>
<organism evidence="1 2">
    <name type="scientific">Paenibacillus filicis</name>
    <dbReference type="NCBI Taxonomy" id="669464"/>
    <lineage>
        <taxon>Bacteria</taxon>
        <taxon>Bacillati</taxon>
        <taxon>Bacillota</taxon>
        <taxon>Bacilli</taxon>
        <taxon>Bacillales</taxon>
        <taxon>Paenibacillaceae</taxon>
        <taxon>Paenibacillus</taxon>
    </lineage>
</organism>
<evidence type="ECO:0000313" key="2">
    <source>
        <dbReference type="Proteomes" id="UP001469365"/>
    </source>
</evidence>
<reference evidence="1 2" key="1">
    <citation type="submission" date="2024-04" db="EMBL/GenBank/DDBJ databases">
        <title>draft genome sequnece of Paenibacillus filicis.</title>
        <authorList>
            <person name="Kim D.-U."/>
        </authorList>
    </citation>
    <scope>NUCLEOTIDE SEQUENCE [LARGE SCALE GENOMIC DNA]</scope>
    <source>
        <strain evidence="1 2">KACC14197</strain>
    </source>
</reference>
<keyword evidence="2" id="KW-1185">Reference proteome</keyword>
<comment type="caution">
    <text evidence="1">The sequence shown here is derived from an EMBL/GenBank/DDBJ whole genome shotgun (WGS) entry which is preliminary data.</text>
</comment>
<dbReference type="RefSeq" id="WP_341417051.1">
    <property type="nucleotide sequence ID" value="NZ_JBBPCC010000012.1"/>
</dbReference>
<gene>
    <name evidence="1" type="ORF">WMW72_18665</name>
</gene>
<evidence type="ECO:0000313" key="1">
    <source>
        <dbReference type="EMBL" id="MEK8129929.1"/>
    </source>
</evidence>